<dbReference type="InterPro" id="IPR011050">
    <property type="entry name" value="Pectin_lyase_fold/virulence"/>
</dbReference>
<accession>A0A6M3XW89</accession>
<dbReference type="AlphaFoldDB" id="A0A6M3XW89"/>
<name>A0A6M3XW89_9ZZZZ</name>
<dbReference type="Gene3D" id="2.160.20.10">
    <property type="entry name" value="Single-stranded right-handed beta-helix, Pectin lyase-like"/>
    <property type="match status" value="1"/>
</dbReference>
<dbReference type="InterPro" id="IPR012334">
    <property type="entry name" value="Pectin_lyas_fold"/>
</dbReference>
<evidence type="ECO:0000313" key="1">
    <source>
        <dbReference type="EMBL" id="QJI02063.1"/>
    </source>
</evidence>
<dbReference type="SUPFAM" id="SSF51126">
    <property type="entry name" value="Pectin lyase-like"/>
    <property type="match status" value="1"/>
</dbReference>
<reference evidence="1" key="1">
    <citation type="submission" date="2020-03" db="EMBL/GenBank/DDBJ databases">
        <title>The deep terrestrial virosphere.</title>
        <authorList>
            <person name="Holmfeldt K."/>
            <person name="Nilsson E."/>
            <person name="Simone D."/>
            <person name="Lopez-Fernandez M."/>
            <person name="Wu X."/>
            <person name="de Brujin I."/>
            <person name="Lundin D."/>
            <person name="Andersson A."/>
            <person name="Bertilsson S."/>
            <person name="Dopson M."/>
        </authorList>
    </citation>
    <scope>NUCLEOTIDE SEQUENCE</scope>
    <source>
        <strain evidence="1">TM448B02917</strain>
    </source>
</reference>
<evidence type="ECO:0008006" key="2">
    <source>
        <dbReference type="Google" id="ProtNLM"/>
    </source>
</evidence>
<proteinExistence type="predicted"/>
<dbReference type="EMBL" id="MT144972">
    <property type="protein sequence ID" value="QJI02063.1"/>
    <property type="molecule type" value="Genomic_DNA"/>
</dbReference>
<sequence>MPNQNVGYGRALLDAVATQVPAFGRVFVVFNSLDTKEAYDSMSNVMKTDTDGKVRFFTSLSTAVDAADTNNNDVICLDGQTSHKVSSMLAVSKNRVHFIGFDGGGKRVENQRTLISNTGAGAEADTAMVKVTGTGVTFRNIAFKNNWTVAQNLYCVDDQSSNGYFENCTIHNLGSAHLTNANCAVLRLSSQDTTYVNCQIGADTLKSTVASGQVVLIKKQTTAATRVKLIDCYFRAYTDKTTHVFIRVAANGDIDRSVTLIRPVFDNFNWDASNGGALMAVAVASASGLVSGGINLFDVMLNGKGTTDVASSAVGNAGVWITGNSPTAGTAGISVQAIA</sequence>
<organism evidence="1">
    <name type="scientific">viral metagenome</name>
    <dbReference type="NCBI Taxonomy" id="1070528"/>
    <lineage>
        <taxon>unclassified sequences</taxon>
        <taxon>metagenomes</taxon>
        <taxon>organismal metagenomes</taxon>
    </lineage>
</organism>
<gene>
    <name evidence="1" type="ORF">TM448B02917_0006</name>
</gene>
<protein>
    <recommendedName>
        <fullName evidence="2">Pectate lyase</fullName>
    </recommendedName>
</protein>